<keyword evidence="5" id="KW-1133">Transmembrane helix</keyword>
<dbReference type="RefSeq" id="WP_031577650.1">
    <property type="nucleotide sequence ID" value="NZ_FNDZ01000002.1"/>
</dbReference>
<evidence type="ECO:0000256" key="1">
    <source>
        <dbReference type="ARBA" id="ARBA00004370"/>
    </source>
</evidence>
<keyword evidence="5" id="KW-0472">Membrane</keyword>
<gene>
    <name evidence="7" type="ORF">SAMN05421804_102107</name>
</gene>
<dbReference type="InterPro" id="IPR010559">
    <property type="entry name" value="Sig_transdc_His_kin_internal"/>
</dbReference>
<feature type="transmembrane region" description="Helical" evidence="5">
    <location>
        <begin position="15"/>
        <end position="35"/>
    </location>
</feature>
<dbReference type="InterPro" id="IPR050640">
    <property type="entry name" value="Bact_2-comp_sensor_kinase"/>
</dbReference>
<feature type="domain" description="HAMP" evidence="6">
    <location>
        <begin position="319"/>
        <end position="371"/>
    </location>
</feature>
<evidence type="ECO:0000313" key="7">
    <source>
        <dbReference type="EMBL" id="SDI34504.1"/>
    </source>
</evidence>
<dbReference type="SMART" id="SM00304">
    <property type="entry name" value="HAMP"/>
    <property type="match status" value="1"/>
</dbReference>
<dbReference type="InterPro" id="IPR036890">
    <property type="entry name" value="HATPase_C_sf"/>
</dbReference>
<dbReference type="Gene3D" id="3.30.565.10">
    <property type="entry name" value="Histidine kinase-like ATPase, C-terminal domain"/>
    <property type="match status" value="1"/>
</dbReference>
<keyword evidence="4" id="KW-0418">Kinase</keyword>
<dbReference type="EMBL" id="FNDZ01000002">
    <property type="protein sequence ID" value="SDI34504.1"/>
    <property type="molecule type" value="Genomic_DNA"/>
</dbReference>
<dbReference type="Proteomes" id="UP000183255">
    <property type="component" value="Unassembled WGS sequence"/>
</dbReference>
<dbReference type="GO" id="GO:0000155">
    <property type="term" value="F:phosphorelay sensor kinase activity"/>
    <property type="evidence" value="ECO:0007669"/>
    <property type="project" value="InterPro"/>
</dbReference>
<dbReference type="Gene3D" id="6.10.340.10">
    <property type="match status" value="1"/>
</dbReference>
<protein>
    <submittedName>
        <fullName evidence="7">HAMP domain-containing protein</fullName>
    </submittedName>
</protein>
<dbReference type="SUPFAM" id="SSF55874">
    <property type="entry name" value="ATPase domain of HSP90 chaperone/DNA topoisomerase II/histidine kinase"/>
    <property type="match status" value="1"/>
</dbReference>
<dbReference type="CDD" id="cd06225">
    <property type="entry name" value="HAMP"/>
    <property type="match status" value="1"/>
</dbReference>
<keyword evidence="5" id="KW-0812">Transmembrane</keyword>
<dbReference type="InterPro" id="IPR003594">
    <property type="entry name" value="HATPase_dom"/>
</dbReference>
<dbReference type="AlphaFoldDB" id="A0A1G8JTH4"/>
<accession>A0A1G8JTH4</accession>
<feature type="transmembrane region" description="Helical" evidence="5">
    <location>
        <begin position="299"/>
        <end position="318"/>
    </location>
</feature>
<evidence type="ECO:0000256" key="2">
    <source>
        <dbReference type="ARBA" id="ARBA00022553"/>
    </source>
</evidence>
<dbReference type="PROSITE" id="PS50885">
    <property type="entry name" value="HAMP"/>
    <property type="match status" value="1"/>
</dbReference>
<dbReference type="InterPro" id="IPR003660">
    <property type="entry name" value="HAMP_dom"/>
</dbReference>
<keyword evidence="2" id="KW-0597">Phosphoprotein</keyword>
<dbReference type="Pfam" id="PF06580">
    <property type="entry name" value="His_kinase"/>
    <property type="match status" value="1"/>
</dbReference>
<sequence>MKNYKKLRLSVQNKLFMIVFFTIVLPMIIAGTVMINQQRKMIRDEAVRAAQKDINQISDIMSNELNHLKSISNLFYLDSEIISLLRAENDLISDDGFATTMNTALDSYNASMARIDFKTVLLSKNDRIYGSAPNIQKMHAYSYKNTRWYQSLEVNPSRIIWTSDRSLDFIFSLNSMTHMYLIREIHDPETWKSLGTLILGISENEIRKMYSGYITNQQSIFLVDDENRVISYENNLKITTAVEMLEPYLYQVSGYQLTKALDKDLLMSHYTINTNKWKLYTFNDMAYLTFHLTKANQSYIFTLIVFFIVSTIFSLLFIRKFFYPLKTLNDTMKTVEKGNLEVEAPVLHDDEIGDLSLQFNSMIHHVKDLMSEIMEVQELKRKAEIQSLQTQINPHFLYNTFATIRYLIYTEKKEDVDKIILSFIKIMKNILSDTKELISIEREIDLLKDYVYIQNYAFSNKVQVQYNIDERIKSFQTIKLLLQPIIENAFLHGLKPKKENGILIINGFIQDQKVIFEVIDNGIGFDTSIDFSKTPSDSTRIGYRNVQDRIELTFGSPYGASIESKQNEGTRVTLKLPIIEQKEVIIYDENTTG</sequence>
<evidence type="ECO:0000256" key="3">
    <source>
        <dbReference type="ARBA" id="ARBA00022679"/>
    </source>
</evidence>
<comment type="subcellular location">
    <subcellularLocation>
        <location evidence="1">Membrane</location>
    </subcellularLocation>
</comment>
<dbReference type="PANTHER" id="PTHR34220:SF7">
    <property type="entry name" value="SENSOR HISTIDINE KINASE YPDA"/>
    <property type="match status" value="1"/>
</dbReference>
<proteinExistence type="predicted"/>
<name>A0A1G8JTH4_9CLOT</name>
<evidence type="ECO:0000256" key="5">
    <source>
        <dbReference type="SAM" id="Phobius"/>
    </source>
</evidence>
<dbReference type="GO" id="GO:0016020">
    <property type="term" value="C:membrane"/>
    <property type="evidence" value="ECO:0007669"/>
    <property type="project" value="UniProtKB-SubCell"/>
</dbReference>
<dbReference type="SUPFAM" id="SSF158472">
    <property type="entry name" value="HAMP domain-like"/>
    <property type="match status" value="1"/>
</dbReference>
<organism evidence="7 8">
    <name type="scientific">Proteiniclasticum ruminis</name>
    <dbReference type="NCBI Taxonomy" id="398199"/>
    <lineage>
        <taxon>Bacteria</taxon>
        <taxon>Bacillati</taxon>
        <taxon>Bacillota</taxon>
        <taxon>Clostridia</taxon>
        <taxon>Eubacteriales</taxon>
        <taxon>Clostridiaceae</taxon>
        <taxon>Proteiniclasticum</taxon>
    </lineage>
</organism>
<evidence type="ECO:0000256" key="4">
    <source>
        <dbReference type="ARBA" id="ARBA00022777"/>
    </source>
</evidence>
<keyword evidence="3" id="KW-0808">Transferase</keyword>
<dbReference type="Pfam" id="PF00672">
    <property type="entry name" value="HAMP"/>
    <property type="match status" value="1"/>
</dbReference>
<reference evidence="7 8" key="1">
    <citation type="submission" date="2016-10" db="EMBL/GenBank/DDBJ databases">
        <authorList>
            <person name="de Groot N.N."/>
        </authorList>
    </citation>
    <scope>NUCLEOTIDE SEQUENCE [LARGE SCALE GENOMIC DNA]</scope>
    <source>
        <strain evidence="7 8">CGMCC 1.5058</strain>
    </source>
</reference>
<dbReference type="Pfam" id="PF02518">
    <property type="entry name" value="HATPase_c"/>
    <property type="match status" value="1"/>
</dbReference>
<evidence type="ECO:0000313" key="8">
    <source>
        <dbReference type="Proteomes" id="UP000183255"/>
    </source>
</evidence>
<dbReference type="PANTHER" id="PTHR34220">
    <property type="entry name" value="SENSOR HISTIDINE KINASE YPDA"/>
    <property type="match status" value="1"/>
</dbReference>
<evidence type="ECO:0000259" key="6">
    <source>
        <dbReference type="PROSITE" id="PS50885"/>
    </source>
</evidence>